<organism evidence="1 3">
    <name type="scientific">Vanilla planifolia</name>
    <name type="common">Vanilla</name>
    <dbReference type="NCBI Taxonomy" id="51239"/>
    <lineage>
        <taxon>Eukaryota</taxon>
        <taxon>Viridiplantae</taxon>
        <taxon>Streptophyta</taxon>
        <taxon>Embryophyta</taxon>
        <taxon>Tracheophyta</taxon>
        <taxon>Spermatophyta</taxon>
        <taxon>Magnoliopsida</taxon>
        <taxon>Liliopsida</taxon>
        <taxon>Asparagales</taxon>
        <taxon>Orchidaceae</taxon>
        <taxon>Vanilloideae</taxon>
        <taxon>Vanilleae</taxon>
        <taxon>Vanilla</taxon>
    </lineage>
</organism>
<dbReference type="EMBL" id="JADCNM010000008">
    <property type="protein sequence ID" value="KAG0471146.1"/>
    <property type="molecule type" value="Genomic_DNA"/>
</dbReference>
<dbReference type="AlphaFoldDB" id="A0A835PFD0"/>
<sequence>MIWSFFSFSFFFSPSDQIISQLQSLTTGRRTRRSSSRSNDPFLLALLQLNPEATAEEEGRFVTKATQFIFSLFKTVHLELWIPEALMGSEFNHGVEHGRKKACSEIAFHPTDTSIAVIN</sequence>
<protein>
    <submittedName>
        <fullName evidence="1">Uncharacterized protein</fullName>
    </submittedName>
</protein>
<evidence type="ECO:0000313" key="2">
    <source>
        <dbReference type="EMBL" id="KAG0471146.1"/>
    </source>
</evidence>
<dbReference type="Proteomes" id="UP000636800">
    <property type="component" value="Unassembled WGS sequence"/>
</dbReference>
<evidence type="ECO:0000313" key="1">
    <source>
        <dbReference type="EMBL" id="KAG0451588.1"/>
    </source>
</evidence>
<proteinExistence type="predicted"/>
<keyword evidence="3" id="KW-1185">Reference proteome</keyword>
<name>A0A835PFD0_VANPL</name>
<accession>A0A835PFD0</accession>
<reference evidence="3 4" key="1">
    <citation type="journal article" date="2020" name="Nat. Food">
        <title>A phased Vanilla planifolia genome enables genetic improvement of flavour and production.</title>
        <authorList>
            <person name="Hasing T."/>
            <person name="Tang H."/>
            <person name="Brym M."/>
            <person name="Khazi F."/>
            <person name="Huang T."/>
            <person name="Chambers A.H."/>
        </authorList>
    </citation>
    <scope>NUCLEOTIDE SEQUENCE [LARGE SCALE GENOMIC DNA]</scope>
    <source>
        <tissue evidence="1">Leaf</tissue>
    </source>
</reference>
<dbReference type="Proteomes" id="UP000639772">
    <property type="component" value="Unassembled WGS sequence"/>
</dbReference>
<comment type="caution">
    <text evidence="1">The sequence shown here is derived from an EMBL/GenBank/DDBJ whole genome shotgun (WGS) entry which is preliminary data.</text>
</comment>
<gene>
    <name evidence="2" type="ORF">HPP92_015692</name>
    <name evidence="1" type="ORF">HPP92_026359</name>
</gene>
<evidence type="ECO:0000313" key="4">
    <source>
        <dbReference type="Proteomes" id="UP000639772"/>
    </source>
</evidence>
<dbReference type="EMBL" id="JADCNL010000050">
    <property type="protein sequence ID" value="KAG0451588.1"/>
    <property type="molecule type" value="Genomic_DNA"/>
</dbReference>
<evidence type="ECO:0000313" key="3">
    <source>
        <dbReference type="Proteomes" id="UP000636800"/>
    </source>
</evidence>